<proteinExistence type="predicted"/>
<evidence type="ECO:0000313" key="2">
    <source>
        <dbReference type="Proteomes" id="UP000391834"/>
    </source>
</evidence>
<keyword evidence="2" id="KW-1185">Reference proteome</keyword>
<organism evidence="1 2">
    <name type="scientific">Prolixibacter bellariivorans</name>
    <dbReference type="NCBI Taxonomy" id="314319"/>
    <lineage>
        <taxon>Bacteria</taxon>
        <taxon>Pseudomonadati</taxon>
        <taxon>Bacteroidota</taxon>
        <taxon>Bacteroidia</taxon>
        <taxon>Marinilabiliales</taxon>
        <taxon>Prolixibacteraceae</taxon>
        <taxon>Prolixibacter</taxon>
    </lineage>
</organism>
<comment type="caution">
    <text evidence="1">The sequence shown here is derived from an EMBL/GenBank/DDBJ whole genome shotgun (WGS) entry which is preliminary data.</text>
</comment>
<evidence type="ECO:0000313" key="1">
    <source>
        <dbReference type="EMBL" id="GET34636.1"/>
    </source>
</evidence>
<protein>
    <submittedName>
        <fullName evidence="1">Uncharacterized protein</fullName>
    </submittedName>
</protein>
<dbReference type="EMBL" id="BLAX01000001">
    <property type="protein sequence ID" value="GET34636.1"/>
    <property type="molecule type" value="Genomic_DNA"/>
</dbReference>
<dbReference type="AlphaFoldDB" id="A0A5M4B429"/>
<accession>A0A5M4B429</accession>
<reference evidence="1 2" key="1">
    <citation type="submission" date="2019-10" db="EMBL/GenBank/DDBJ databases">
        <title>Prolixibacter strains distinguished by the presence of nitrate reductase genes were adept at nitrate-dependent anaerobic corrosion of metallic iron and carbon steel.</title>
        <authorList>
            <person name="Iino T."/>
            <person name="Shono N."/>
            <person name="Ito K."/>
            <person name="Nakamura R."/>
            <person name="Sueoka K."/>
            <person name="Harayama S."/>
            <person name="Ohkuma M."/>
        </authorList>
    </citation>
    <scope>NUCLEOTIDE SEQUENCE [LARGE SCALE GENOMIC DNA]</scope>
    <source>
        <strain evidence="1 2">JCM 13498</strain>
    </source>
</reference>
<sequence length="154" mass="18334">MNSYSINGNIINEGHGLENNGGLYQWYYTERGERRTLEYFVNEKDAVEYALEKIKMDEHANRNYIGMYKTDDEAEEVLLELRKRGVEYWTDKIPYGGLNDWRTRIFVIGCGIKKVKDLIQDKQKQRRTTSKDKGDDSAMAKEYKLWFKLKRLWS</sequence>
<name>A0A5M4B429_9BACT</name>
<gene>
    <name evidence="1" type="ORF">PbJCM13498_34990</name>
</gene>
<dbReference type="Proteomes" id="UP000391834">
    <property type="component" value="Unassembled WGS sequence"/>
</dbReference>